<organism evidence="3 4">
    <name type="scientific">Carnobacterium maltaromaticum LMA28</name>
    <dbReference type="NCBI Taxonomy" id="1234679"/>
    <lineage>
        <taxon>Bacteria</taxon>
        <taxon>Bacillati</taxon>
        <taxon>Bacillota</taxon>
        <taxon>Bacilli</taxon>
        <taxon>Lactobacillales</taxon>
        <taxon>Carnobacteriaceae</taxon>
        <taxon>Carnobacterium</taxon>
    </lineage>
</organism>
<evidence type="ECO:0000259" key="2">
    <source>
        <dbReference type="Pfam" id="PF00149"/>
    </source>
</evidence>
<evidence type="ECO:0000313" key="4">
    <source>
        <dbReference type="Proteomes" id="UP000000212"/>
    </source>
</evidence>
<dbReference type="PANTHER" id="PTHR31302:SF0">
    <property type="entry name" value="TRANSMEMBRANE PROTEIN WITH METALLOPHOSPHOESTERASE DOMAIN"/>
    <property type="match status" value="1"/>
</dbReference>
<dbReference type="STRING" id="1234679.BN424_2603"/>
<evidence type="ECO:0000313" key="3">
    <source>
        <dbReference type="EMBL" id="CCO12042.2"/>
    </source>
</evidence>
<dbReference type="SUPFAM" id="SSF56300">
    <property type="entry name" value="Metallo-dependent phosphatases"/>
    <property type="match status" value="1"/>
</dbReference>
<keyword evidence="1" id="KW-0812">Transmembrane</keyword>
<dbReference type="eggNOG" id="COG1408">
    <property type="taxonomic scope" value="Bacteria"/>
</dbReference>
<dbReference type="PANTHER" id="PTHR31302">
    <property type="entry name" value="TRANSMEMBRANE PROTEIN WITH METALLOPHOSPHOESTERASE DOMAIN-RELATED"/>
    <property type="match status" value="1"/>
</dbReference>
<feature type="domain" description="Calcineurin-like phosphoesterase" evidence="2">
    <location>
        <begin position="89"/>
        <end position="257"/>
    </location>
</feature>
<dbReference type="CDD" id="cd07385">
    <property type="entry name" value="MPP_YkuE_C"/>
    <property type="match status" value="1"/>
</dbReference>
<feature type="transmembrane region" description="Helical" evidence="1">
    <location>
        <begin position="43"/>
        <end position="63"/>
    </location>
</feature>
<sequence length="322" mass="36613">MNQLIEKKIKIRDGKKRHINFSYFLIGATRLNELFITRRNQILWTYSIILIVLILAVLAIYLYNQNHWVGLTRFQLTIPYLATSLKNKKIVHISDLHIPRNNVSLEKIINLTRDEKPSLVVLTGDLVDVRGELPKIELAQFAKELVEIAPTFAVTGNHDLNSGHLQEWENILTAAGVRVLIDEAEWIQIENAGLVVMGLSEKENFKTLSVPLLNGIQLNEGMQEQPKLLLAHHPEFFEQYYLDKTKAPDITFTGHAHGGQVRVPFIGGLFAPGQGRFPKYTSGVYYHPEMKSKRMVVSRGIGNSSFPFRINNRPELVVVTLN</sequence>
<dbReference type="Gene3D" id="3.60.21.10">
    <property type="match status" value="1"/>
</dbReference>
<dbReference type="EMBL" id="HE999757">
    <property type="protein sequence ID" value="CCO12042.2"/>
    <property type="molecule type" value="Genomic_DNA"/>
</dbReference>
<dbReference type="Pfam" id="PF00149">
    <property type="entry name" value="Metallophos"/>
    <property type="match status" value="1"/>
</dbReference>
<reference evidence="4" key="1">
    <citation type="journal article" date="2013" name="Genome Announc.">
        <title>Complete Chromosome Sequence of Carnobacterium maltaromaticum LMA 28.</title>
        <authorList>
            <person name="Cailliez-Grimal C."/>
            <person name="Chaillou S."/>
            <person name="Anba-Mondoloni J."/>
            <person name="Loux V."/>
            <person name="Afzal M.I."/>
            <person name="Rahman A."/>
            <person name="Kergourlay G."/>
            <person name="Champomier-Verges M.C."/>
            <person name="Zagorec M."/>
            <person name="Dalgaard P."/>
            <person name="Leisner J.J."/>
            <person name="Prevost H."/>
            <person name="Revol-Junelles A.M."/>
            <person name="Borges F."/>
        </authorList>
    </citation>
    <scope>NUCLEOTIDE SEQUENCE</scope>
    <source>
        <strain evidence="4">LMA28</strain>
    </source>
</reference>
<dbReference type="InterPro" id="IPR051158">
    <property type="entry name" value="Metallophosphoesterase_sf"/>
</dbReference>
<name>K8E5J9_CARML</name>
<dbReference type="Proteomes" id="UP000000212">
    <property type="component" value="Chromosome"/>
</dbReference>
<keyword evidence="4" id="KW-1185">Reference proteome</keyword>
<dbReference type="AlphaFoldDB" id="K8E5J9"/>
<gene>
    <name evidence="3" type="ORF">BN424_2603</name>
</gene>
<accession>K8E5J9</accession>
<proteinExistence type="predicted"/>
<dbReference type="HOGENOM" id="CLU_025443_1_0_9"/>
<dbReference type="KEGG" id="cml:BN424_2603"/>
<protein>
    <submittedName>
        <fullName evidence="3">Calcineurin-like phosphoesterase family protein</fullName>
    </submittedName>
</protein>
<dbReference type="InterPro" id="IPR004843">
    <property type="entry name" value="Calcineurin-like_PHP"/>
</dbReference>
<keyword evidence="1" id="KW-1133">Transmembrane helix</keyword>
<evidence type="ECO:0000256" key="1">
    <source>
        <dbReference type="SAM" id="Phobius"/>
    </source>
</evidence>
<dbReference type="InterPro" id="IPR029052">
    <property type="entry name" value="Metallo-depent_PP-like"/>
</dbReference>
<dbReference type="GO" id="GO:0016787">
    <property type="term" value="F:hydrolase activity"/>
    <property type="evidence" value="ECO:0007669"/>
    <property type="project" value="InterPro"/>
</dbReference>
<keyword evidence="1" id="KW-0472">Membrane</keyword>